<evidence type="ECO:0000256" key="5">
    <source>
        <dbReference type="ARBA" id="ARBA00022691"/>
    </source>
</evidence>
<keyword evidence="9" id="KW-1185">Reference proteome</keyword>
<evidence type="ECO:0000259" key="7">
    <source>
        <dbReference type="Pfam" id="PF00590"/>
    </source>
</evidence>
<evidence type="ECO:0000256" key="2">
    <source>
        <dbReference type="ARBA" id="ARBA00022573"/>
    </source>
</evidence>
<evidence type="ECO:0000313" key="9">
    <source>
        <dbReference type="Proteomes" id="UP000294662"/>
    </source>
</evidence>
<proteinExistence type="predicted"/>
<dbReference type="InterPro" id="IPR012797">
    <property type="entry name" value="CobF"/>
</dbReference>
<evidence type="ECO:0000256" key="4">
    <source>
        <dbReference type="ARBA" id="ARBA00022679"/>
    </source>
</evidence>
<dbReference type="GO" id="GO:0032259">
    <property type="term" value="P:methylation"/>
    <property type="evidence" value="ECO:0007669"/>
    <property type="project" value="UniProtKB-KW"/>
</dbReference>
<gene>
    <name evidence="8" type="ORF">E1B25_19925</name>
</gene>
<dbReference type="PIRSF" id="PIRSF036525">
    <property type="entry name" value="CobF"/>
    <property type="match status" value="1"/>
</dbReference>
<keyword evidence="5 6" id="KW-0949">S-adenosyl-L-methionine</keyword>
<accession>A0A4R5EJ23</accession>
<dbReference type="InterPro" id="IPR014776">
    <property type="entry name" value="4pyrrole_Mease_sub2"/>
</dbReference>
<keyword evidence="4 6" id="KW-0808">Transferase</keyword>
<evidence type="ECO:0000256" key="1">
    <source>
        <dbReference type="ARBA" id="ARBA00004953"/>
    </source>
</evidence>
<feature type="domain" description="Tetrapyrrole methylase" evidence="7">
    <location>
        <begin position="5"/>
        <end position="218"/>
    </location>
</feature>
<dbReference type="PANTHER" id="PTHR43467">
    <property type="entry name" value="COBALT-PRECORRIN-2 C(20)-METHYLTRANSFERASE"/>
    <property type="match status" value="1"/>
</dbReference>
<evidence type="ECO:0000256" key="6">
    <source>
        <dbReference type="PIRNR" id="PIRNR036525"/>
    </source>
</evidence>
<reference evidence="8 9" key="1">
    <citation type="submission" date="2019-03" db="EMBL/GenBank/DDBJ databases">
        <authorList>
            <person name="Zhang S."/>
        </authorList>
    </citation>
    <scope>NUCLEOTIDE SEQUENCE [LARGE SCALE GENOMIC DNA]</scope>
    <source>
        <strain evidence="8 9">S4J41</strain>
    </source>
</reference>
<dbReference type="SUPFAM" id="SSF53790">
    <property type="entry name" value="Tetrapyrrole methylase"/>
    <property type="match status" value="1"/>
</dbReference>
<organism evidence="8 9">
    <name type="scientific">Antarcticimicrobium sediminis</name>
    <dbReference type="NCBI Taxonomy" id="2546227"/>
    <lineage>
        <taxon>Bacteria</taxon>
        <taxon>Pseudomonadati</taxon>
        <taxon>Pseudomonadota</taxon>
        <taxon>Alphaproteobacteria</taxon>
        <taxon>Rhodobacterales</taxon>
        <taxon>Paracoccaceae</taxon>
        <taxon>Antarcticimicrobium</taxon>
    </lineage>
</organism>
<sequence length="250" mass="27177">MLKDLWLVGIGTGSPAHMTLEGMQALRDASVILLPLKGDDKEALAALRYGIINATGTQAKIVTFDYPLRDPSLPYGPRVTTWHDEIARRWSAALATVEVAGPVALLVWGDPSLYDSTLRIAERLDPRPTIHVVPGITAIQALTAAHAIPLNTVNGPVKITTGRQLRDHGWPEGEETLVVLLDGACSFRALDPAGLKIWWGAYLGSAEQILCAGKLAEVADEITARRGEARAQHGWIMDTYLLRRDHQLGD</sequence>
<name>A0A4R5EJ23_9RHOB</name>
<comment type="catalytic activity">
    <reaction evidence="6">
        <text>precorrin-5 + S-adenosyl-L-methionine + H2O = precorrin-6A + acetate + S-adenosyl-L-homocysteine + 2 H(+)</text>
        <dbReference type="Rhea" id="RHEA:18261"/>
        <dbReference type="ChEBI" id="CHEBI:15377"/>
        <dbReference type="ChEBI" id="CHEBI:15378"/>
        <dbReference type="ChEBI" id="CHEBI:30089"/>
        <dbReference type="ChEBI" id="CHEBI:57856"/>
        <dbReference type="ChEBI" id="CHEBI:59789"/>
        <dbReference type="ChEBI" id="CHEBI:77871"/>
        <dbReference type="ChEBI" id="CHEBI:77872"/>
        <dbReference type="EC" id="2.1.1.152"/>
    </reaction>
</comment>
<evidence type="ECO:0000313" key="8">
    <source>
        <dbReference type="EMBL" id="TDE34377.1"/>
    </source>
</evidence>
<dbReference type="InterPro" id="IPR035996">
    <property type="entry name" value="4pyrrol_Methylase_sf"/>
</dbReference>
<dbReference type="CDD" id="cd11643">
    <property type="entry name" value="Precorrin-6A-synthase"/>
    <property type="match status" value="1"/>
</dbReference>
<dbReference type="Gene3D" id="3.40.1010.10">
    <property type="entry name" value="Cobalt-precorrin-4 Transmethylase, Domain 1"/>
    <property type="match status" value="1"/>
</dbReference>
<protein>
    <recommendedName>
        <fullName evidence="6">Precorrin-6A synthase [deacetylating]</fullName>
        <ecNumber evidence="6">2.1.1.152</ecNumber>
    </recommendedName>
</protein>
<comment type="pathway">
    <text evidence="1">Cofactor biosynthesis; adenosylcobalamin biosynthesis.</text>
</comment>
<comment type="caution">
    <text evidence="8">The sequence shown here is derived from an EMBL/GenBank/DDBJ whole genome shotgun (WGS) entry which is preliminary data.</text>
</comment>
<comment type="function">
    <text evidence="6">Catalyzes the methylation of C-1 in precorrin-5 and the subsequent extrusion of acetic acid from the resulting intermediate to form cobalt-precorrin-6A.</text>
</comment>
<keyword evidence="3 6" id="KW-0489">Methyltransferase</keyword>
<dbReference type="OrthoDB" id="9787471at2"/>
<dbReference type="AlphaFoldDB" id="A0A4R5EJ23"/>
<dbReference type="EC" id="2.1.1.152" evidence="6"/>
<dbReference type="EMBL" id="SMFP01000020">
    <property type="protein sequence ID" value="TDE34377.1"/>
    <property type="molecule type" value="Genomic_DNA"/>
</dbReference>
<dbReference type="Proteomes" id="UP000294662">
    <property type="component" value="Unassembled WGS sequence"/>
</dbReference>
<dbReference type="Pfam" id="PF00590">
    <property type="entry name" value="TP_methylase"/>
    <property type="match status" value="1"/>
</dbReference>
<keyword evidence="2" id="KW-0169">Cobalamin biosynthesis</keyword>
<dbReference type="GO" id="GO:0043819">
    <property type="term" value="F:precorrin-6A synthase (deacetylating) activity"/>
    <property type="evidence" value="ECO:0007669"/>
    <property type="project" value="UniProtKB-EC"/>
</dbReference>
<dbReference type="InterPro" id="IPR014777">
    <property type="entry name" value="4pyrrole_Mease_sub1"/>
</dbReference>
<evidence type="ECO:0000256" key="3">
    <source>
        <dbReference type="ARBA" id="ARBA00022603"/>
    </source>
</evidence>
<dbReference type="GO" id="GO:0009236">
    <property type="term" value="P:cobalamin biosynthetic process"/>
    <property type="evidence" value="ECO:0007669"/>
    <property type="project" value="UniProtKB-KW"/>
</dbReference>
<dbReference type="Gene3D" id="3.30.950.10">
    <property type="entry name" value="Methyltransferase, Cobalt-precorrin-4 Transmethylase, Domain 2"/>
    <property type="match status" value="1"/>
</dbReference>
<dbReference type="PANTHER" id="PTHR43467:SF1">
    <property type="entry name" value="PRECORRIN-6A SYNTHASE [DEACETYLATING]"/>
    <property type="match status" value="1"/>
</dbReference>
<dbReference type="RefSeq" id="WP_132831338.1">
    <property type="nucleotide sequence ID" value="NZ_SMFP01000020.1"/>
</dbReference>
<dbReference type="InterPro" id="IPR000878">
    <property type="entry name" value="4pyrrol_Mease"/>
</dbReference>
<dbReference type="NCBIfam" id="TIGR02434">
    <property type="entry name" value="CobF"/>
    <property type="match status" value="1"/>
</dbReference>